<keyword evidence="4 6" id="KW-0238">DNA-binding</keyword>
<dbReference type="EMBL" id="JASBRG010000001">
    <property type="protein sequence ID" value="MDI3318484.1"/>
    <property type="molecule type" value="Genomic_DNA"/>
</dbReference>
<keyword evidence="3 6" id="KW-0731">Sigma factor</keyword>
<evidence type="ECO:0000256" key="2">
    <source>
        <dbReference type="ARBA" id="ARBA00023015"/>
    </source>
</evidence>
<feature type="domain" description="RNA polymerase sigma factor 70 region 4 type 2" evidence="8">
    <location>
        <begin position="128"/>
        <end position="178"/>
    </location>
</feature>
<dbReference type="Gene3D" id="1.10.1740.10">
    <property type="match status" value="1"/>
</dbReference>
<dbReference type="InterPro" id="IPR036388">
    <property type="entry name" value="WH-like_DNA-bd_sf"/>
</dbReference>
<comment type="caution">
    <text evidence="9">The sequence shown here is derived from an EMBL/GenBank/DDBJ whole genome shotgun (WGS) entry which is preliminary data.</text>
</comment>
<proteinExistence type="inferred from homology"/>
<organism evidence="9 10">
    <name type="scientific">Pinibacter soli</name>
    <dbReference type="NCBI Taxonomy" id="3044211"/>
    <lineage>
        <taxon>Bacteria</taxon>
        <taxon>Pseudomonadati</taxon>
        <taxon>Bacteroidota</taxon>
        <taxon>Chitinophagia</taxon>
        <taxon>Chitinophagales</taxon>
        <taxon>Chitinophagaceae</taxon>
        <taxon>Pinibacter</taxon>
    </lineage>
</organism>
<dbReference type="InterPro" id="IPR007627">
    <property type="entry name" value="RNA_pol_sigma70_r2"/>
</dbReference>
<evidence type="ECO:0000256" key="5">
    <source>
        <dbReference type="ARBA" id="ARBA00023163"/>
    </source>
</evidence>
<keyword evidence="2 6" id="KW-0805">Transcription regulation</keyword>
<feature type="domain" description="RNA polymerase sigma-70 region 2" evidence="7">
    <location>
        <begin position="21"/>
        <end position="88"/>
    </location>
</feature>
<comment type="similarity">
    <text evidence="1 6">Belongs to the sigma-70 factor family. ECF subfamily.</text>
</comment>
<dbReference type="CDD" id="cd06171">
    <property type="entry name" value="Sigma70_r4"/>
    <property type="match status" value="1"/>
</dbReference>
<dbReference type="PANTHER" id="PTHR43133">
    <property type="entry name" value="RNA POLYMERASE ECF-TYPE SIGMA FACTO"/>
    <property type="match status" value="1"/>
</dbReference>
<evidence type="ECO:0000259" key="7">
    <source>
        <dbReference type="Pfam" id="PF04542"/>
    </source>
</evidence>
<dbReference type="InterPro" id="IPR000838">
    <property type="entry name" value="RNA_pol_sigma70_ECF_CS"/>
</dbReference>
<evidence type="ECO:0000256" key="1">
    <source>
        <dbReference type="ARBA" id="ARBA00010641"/>
    </source>
</evidence>
<gene>
    <name evidence="9" type="ORF">QJ048_01805</name>
</gene>
<dbReference type="InterPro" id="IPR013324">
    <property type="entry name" value="RNA_pol_sigma_r3/r4-like"/>
</dbReference>
<dbReference type="RefSeq" id="WP_282332616.1">
    <property type="nucleotide sequence ID" value="NZ_JASBRG010000001.1"/>
</dbReference>
<dbReference type="Gene3D" id="1.10.10.10">
    <property type="entry name" value="Winged helix-like DNA-binding domain superfamily/Winged helix DNA-binding domain"/>
    <property type="match status" value="1"/>
</dbReference>
<dbReference type="InterPro" id="IPR014284">
    <property type="entry name" value="RNA_pol_sigma-70_dom"/>
</dbReference>
<protein>
    <recommendedName>
        <fullName evidence="6">RNA polymerase sigma factor</fullName>
    </recommendedName>
</protein>
<dbReference type="Proteomes" id="UP001226434">
    <property type="component" value="Unassembled WGS sequence"/>
</dbReference>
<dbReference type="InterPro" id="IPR013249">
    <property type="entry name" value="RNA_pol_sigma70_r4_t2"/>
</dbReference>
<dbReference type="Pfam" id="PF04542">
    <property type="entry name" value="Sigma70_r2"/>
    <property type="match status" value="1"/>
</dbReference>
<dbReference type="Pfam" id="PF08281">
    <property type="entry name" value="Sigma70_r4_2"/>
    <property type="match status" value="1"/>
</dbReference>
<evidence type="ECO:0000313" key="10">
    <source>
        <dbReference type="Proteomes" id="UP001226434"/>
    </source>
</evidence>
<dbReference type="InterPro" id="IPR039425">
    <property type="entry name" value="RNA_pol_sigma-70-like"/>
</dbReference>
<reference evidence="9 10" key="1">
    <citation type="submission" date="2023-05" db="EMBL/GenBank/DDBJ databases">
        <title>Genome sequence of Pinibacter sp. MAH-24.</title>
        <authorList>
            <person name="Huq M.A."/>
        </authorList>
    </citation>
    <scope>NUCLEOTIDE SEQUENCE [LARGE SCALE GENOMIC DNA]</scope>
    <source>
        <strain evidence="9 10">MAH-24</strain>
    </source>
</reference>
<keyword evidence="5 6" id="KW-0804">Transcription</keyword>
<dbReference type="SUPFAM" id="SSF88659">
    <property type="entry name" value="Sigma3 and sigma4 domains of RNA polymerase sigma factors"/>
    <property type="match status" value="1"/>
</dbReference>
<evidence type="ECO:0000256" key="4">
    <source>
        <dbReference type="ARBA" id="ARBA00023125"/>
    </source>
</evidence>
<name>A0ABT6R7D6_9BACT</name>
<evidence type="ECO:0000313" key="9">
    <source>
        <dbReference type="EMBL" id="MDI3318484.1"/>
    </source>
</evidence>
<dbReference type="NCBIfam" id="TIGR02937">
    <property type="entry name" value="sigma70-ECF"/>
    <property type="match status" value="1"/>
</dbReference>
<dbReference type="PROSITE" id="PS01063">
    <property type="entry name" value="SIGMA70_ECF"/>
    <property type="match status" value="1"/>
</dbReference>
<evidence type="ECO:0000256" key="3">
    <source>
        <dbReference type="ARBA" id="ARBA00023082"/>
    </source>
</evidence>
<keyword evidence="10" id="KW-1185">Reference proteome</keyword>
<dbReference type="SUPFAM" id="SSF88946">
    <property type="entry name" value="Sigma2 domain of RNA polymerase sigma factors"/>
    <property type="match status" value="1"/>
</dbReference>
<evidence type="ECO:0000256" key="6">
    <source>
        <dbReference type="RuleBase" id="RU000716"/>
    </source>
</evidence>
<dbReference type="InterPro" id="IPR013325">
    <property type="entry name" value="RNA_pol_sigma_r2"/>
</dbReference>
<sequence>MEEILLIQGLQQKEERSFEELVNNYKNKLYNTVLGLVQNEMDAEDITQEVFIQAYESIQSFKGDSKLSTWLYRIAISKALDFIRKKNRKKRSAVIFRFLDPEKKEAEEPATFHHPGVVLEQRENAAMLFKAINELPEKQRIAFTLHKLEALSYQQIATVLDTSLSSVESLMHRAKTNLRENLSEYYSNMISEK</sequence>
<evidence type="ECO:0000259" key="8">
    <source>
        <dbReference type="Pfam" id="PF08281"/>
    </source>
</evidence>
<accession>A0ABT6R7D6</accession>
<dbReference type="PANTHER" id="PTHR43133:SF51">
    <property type="entry name" value="RNA POLYMERASE SIGMA FACTOR"/>
    <property type="match status" value="1"/>
</dbReference>